<evidence type="ECO:0000256" key="5">
    <source>
        <dbReference type="ARBA" id="ARBA00022538"/>
    </source>
</evidence>
<dbReference type="Pfam" id="PF22776">
    <property type="entry name" value="K_trans_C"/>
    <property type="match status" value="1"/>
</dbReference>
<feature type="transmembrane region" description="Helical" evidence="13">
    <location>
        <begin position="159"/>
        <end position="179"/>
    </location>
</feature>
<dbReference type="EMBL" id="BA000035">
    <property type="protein sequence ID" value="BAC19201.1"/>
    <property type="molecule type" value="Genomic_DNA"/>
</dbReference>
<feature type="transmembrane region" description="Helical" evidence="13">
    <location>
        <begin position="199"/>
        <end position="219"/>
    </location>
</feature>
<protein>
    <submittedName>
        <fullName evidence="16">Putative potassium uptake protein</fullName>
    </submittedName>
</protein>
<dbReference type="GO" id="GO:0015079">
    <property type="term" value="F:potassium ion transmembrane transporter activity"/>
    <property type="evidence" value="ECO:0007669"/>
    <property type="project" value="InterPro"/>
</dbReference>
<evidence type="ECO:0000256" key="9">
    <source>
        <dbReference type="ARBA" id="ARBA00022989"/>
    </source>
</evidence>
<dbReference type="AlphaFoldDB" id="Q8FMV8"/>
<proteinExistence type="inferred from homology"/>
<evidence type="ECO:0000256" key="8">
    <source>
        <dbReference type="ARBA" id="ARBA00022958"/>
    </source>
</evidence>
<keyword evidence="8" id="KW-0630">Potassium</keyword>
<reference evidence="16 17" key="1">
    <citation type="journal article" date="2003" name="Genome Res.">
        <title>Comparative complete genome sequence analysis of the amino acid replacements responsible for the thermostability of Corynebacterium efficiens.</title>
        <authorList>
            <person name="Nishio Y."/>
            <person name="Nakamura Y."/>
            <person name="Kawarabayasi Y."/>
            <person name="Usuda Y."/>
            <person name="Kimura E."/>
            <person name="Sugimoto S."/>
            <person name="Matsui K."/>
            <person name="Yamagishi A."/>
            <person name="Kikuchi H."/>
            <person name="Ikeo K."/>
            <person name="Gojobori T."/>
        </authorList>
    </citation>
    <scope>NUCLEOTIDE SEQUENCE [LARGE SCALE GENOMIC DNA]</scope>
    <source>
        <strain evidence="17">DSM 44549 / YS-314 / AJ 12310 / JCM 11189 / NBRC 100395</strain>
    </source>
</reference>
<name>Q8FMV8_COREF</name>
<keyword evidence="10" id="KW-0406">Ion transport</keyword>
<evidence type="ECO:0000313" key="16">
    <source>
        <dbReference type="EMBL" id="BAC19201.1"/>
    </source>
</evidence>
<evidence type="ECO:0000256" key="4">
    <source>
        <dbReference type="ARBA" id="ARBA00022475"/>
    </source>
</evidence>
<evidence type="ECO:0000313" key="17">
    <source>
        <dbReference type="Proteomes" id="UP000001409"/>
    </source>
</evidence>
<dbReference type="InterPro" id="IPR053952">
    <property type="entry name" value="K_trans_C"/>
</dbReference>
<comment type="subcellular location">
    <subcellularLocation>
        <location evidence="1">Membrane</location>
        <topology evidence="1">Multi-pass membrane protein</topology>
    </subcellularLocation>
</comment>
<feature type="domain" description="K+ potassium transporter integral membrane" evidence="14">
    <location>
        <begin position="161"/>
        <end position="191"/>
    </location>
</feature>
<sequence length="488" mass="53162">MIAGSATARVVSLSIITKAVNTRTARMSTTGLGMTVLSGLVLVEVMVDRGSFHVTGGWDLSRLMRPGDPISVPTIPFRSQPGHKAGPTVDIPALLPVPRKTVAIRDSQAHNYRMEHSRPTGPMGSTEPTPQSTDTSSPAPEDPADPPEAPDQPTHSPSWLLALGALGVVFGDIGTSPLYALHTAFSMEHNAVTIAPDNVYGLAVTGNLLLVTVLFSLFAARVWHWAAWRISLFAVIMGSVEIWLFSASATKLFDGGWLPLLIALILMVVMTTWESGSRHVARTRRALEGPLHQFMASLPHRQIRRVPGVAVFPHASAGTTPLALVKFVTDFHILPGHVVIVRIIHENVPHIQPGDRITVDEVGSASDGIVHVGIRVGFTDDQDIPRNLALAVDTTPELTIDLEQASYVLSVLTLRPSRVSRLRDWRQRLFLSLEKNQANRTEIFHPPTHPHHCAGHRTASVIHPELWERRNPPCGPPTVHRAGLAHRV</sequence>
<evidence type="ECO:0000256" key="3">
    <source>
        <dbReference type="ARBA" id="ARBA00022448"/>
    </source>
</evidence>
<evidence type="ECO:0000256" key="1">
    <source>
        <dbReference type="ARBA" id="ARBA00004141"/>
    </source>
</evidence>
<evidence type="ECO:0000256" key="12">
    <source>
        <dbReference type="SAM" id="MobiDB-lite"/>
    </source>
</evidence>
<dbReference type="Pfam" id="PF02705">
    <property type="entry name" value="K_trans"/>
    <property type="match status" value="2"/>
</dbReference>
<keyword evidence="6 13" id="KW-0812">Transmembrane</keyword>
<keyword evidence="9 13" id="KW-1133">Transmembrane helix</keyword>
<keyword evidence="7" id="KW-0769">Symport</keyword>
<dbReference type="eggNOG" id="COG3158">
    <property type="taxonomic scope" value="Bacteria"/>
</dbReference>
<evidence type="ECO:0000259" key="15">
    <source>
        <dbReference type="Pfam" id="PF22776"/>
    </source>
</evidence>
<evidence type="ECO:0000256" key="11">
    <source>
        <dbReference type="ARBA" id="ARBA00023136"/>
    </source>
</evidence>
<evidence type="ECO:0000259" key="14">
    <source>
        <dbReference type="Pfam" id="PF02705"/>
    </source>
</evidence>
<dbReference type="KEGG" id="cef:CE2391"/>
<dbReference type="PANTHER" id="PTHR30540:SF79">
    <property type="entry name" value="LOW AFFINITY POTASSIUM TRANSPORT SYSTEM PROTEIN KUP"/>
    <property type="match status" value="1"/>
</dbReference>
<accession>Q8FMV8</accession>
<evidence type="ECO:0000256" key="6">
    <source>
        <dbReference type="ARBA" id="ARBA00022692"/>
    </source>
</evidence>
<feature type="compositionally biased region" description="Polar residues" evidence="12">
    <location>
        <begin position="126"/>
        <end position="137"/>
    </location>
</feature>
<evidence type="ECO:0000256" key="7">
    <source>
        <dbReference type="ARBA" id="ARBA00022847"/>
    </source>
</evidence>
<dbReference type="STRING" id="196164.gene:10742828"/>
<organism evidence="16 17">
    <name type="scientific">Corynebacterium efficiens (strain DSM 44549 / YS-314 / AJ 12310 / JCM 11189 / NBRC 100395)</name>
    <dbReference type="NCBI Taxonomy" id="196164"/>
    <lineage>
        <taxon>Bacteria</taxon>
        <taxon>Bacillati</taxon>
        <taxon>Actinomycetota</taxon>
        <taxon>Actinomycetes</taxon>
        <taxon>Mycobacteriales</taxon>
        <taxon>Corynebacteriaceae</taxon>
        <taxon>Corynebacterium</taxon>
    </lineage>
</organism>
<feature type="domain" description="K+ potassium transporter C-terminal" evidence="15">
    <location>
        <begin position="307"/>
        <end position="448"/>
    </location>
</feature>
<keyword evidence="3" id="KW-0813">Transport</keyword>
<dbReference type="Proteomes" id="UP000001409">
    <property type="component" value="Chromosome"/>
</dbReference>
<dbReference type="InterPro" id="IPR053951">
    <property type="entry name" value="K_trans_N"/>
</dbReference>
<keyword evidence="5" id="KW-0633">Potassium transport</keyword>
<dbReference type="PANTHER" id="PTHR30540">
    <property type="entry name" value="OSMOTIC STRESS POTASSIUM TRANSPORTER"/>
    <property type="match status" value="1"/>
</dbReference>
<feature type="domain" description="K+ potassium transporter integral membrane" evidence="14">
    <location>
        <begin position="198"/>
        <end position="296"/>
    </location>
</feature>
<dbReference type="HOGENOM" id="CLU_558634_0_0_11"/>
<evidence type="ECO:0000256" key="13">
    <source>
        <dbReference type="SAM" id="Phobius"/>
    </source>
</evidence>
<evidence type="ECO:0000256" key="10">
    <source>
        <dbReference type="ARBA" id="ARBA00023065"/>
    </source>
</evidence>
<dbReference type="GO" id="GO:0015293">
    <property type="term" value="F:symporter activity"/>
    <property type="evidence" value="ECO:0007669"/>
    <property type="project" value="UniProtKB-KW"/>
</dbReference>
<dbReference type="InterPro" id="IPR003855">
    <property type="entry name" value="K+_transporter"/>
</dbReference>
<keyword evidence="11 13" id="KW-0472">Membrane</keyword>
<feature type="transmembrane region" description="Helical" evidence="13">
    <location>
        <begin position="226"/>
        <end position="245"/>
    </location>
</feature>
<feature type="transmembrane region" description="Helical" evidence="13">
    <location>
        <begin position="257"/>
        <end position="275"/>
    </location>
</feature>
<keyword evidence="4" id="KW-1003">Cell membrane</keyword>
<dbReference type="GO" id="GO:0016020">
    <property type="term" value="C:membrane"/>
    <property type="evidence" value="ECO:0007669"/>
    <property type="project" value="UniProtKB-SubCell"/>
</dbReference>
<feature type="region of interest" description="Disordered" evidence="12">
    <location>
        <begin position="105"/>
        <end position="155"/>
    </location>
</feature>
<keyword evidence="17" id="KW-1185">Reference proteome</keyword>
<evidence type="ECO:0000256" key="2">
    <source>
        <dbReference type="ARBA" id="ARBA00007019"/>
    </source>
</evidence>
<comment type="similarity">
    <text evidence="2">Belongs to the HAK/KUP transporter (TC 2.A.72) family.</text>
</comment>